<dbReference type="AlphaFoldDB" id="A0AAD6CCJ7"/>
<keyword evidence="2" id="KW-1185">Reference proteome</keyword>
<name>A0AAD6CCJ7_9EURO</name>
<gene>
    <name evidence="1" type="ORF">N7458_004329</name>
</gene>
<dbReference type="Proteomes" id="UP001213681">
    <property type="component" value="Unassembled WGS sequence"/>
</dbReference>
<evidence type="ECO:0000313" key="1">
    <source>
        <dbReference type="EMBL" id="KAJ5456065.1"/>
    </source>
</evidence>
<protein>
    <submittedName>
        <fullName evidence="1">Uncharacterized protein</fullName>
    </submittedName>
</protein>
<reference evidence="1" key="1">
    <citation type="submission" date="2022-12" db="EMBL/GenBank/DDBJ databases">
        <authorList>
            <person name="Petersen C."/>
        </authorList>
    </citation>
    <scope>NUCLEOTIDE SEQUENCE</scope>
    <source>
        <strain evidence="1">IBT 16125</strain>
    </source>
</reference>
<reference evidence="1" key="2">
    <citation type="journal article" date="2023" name="IMA Fungus">
        <title>Comparative genomic study of the Penicillium genus elucidates a diverse pangenome and 15 lateral gene transfer events.</title>
        <authorList>
            <person name="Petersen C."/>
            <person name="Sorensen T."/>
            <person name="Nielsen M.R."/>
            <person name="Sondergaard T.E."/>
            <person name="Sorensen J.L."/>
            <person name="Fitzpatrick D.A."/>
            <person name="Frisvad J.C."/>
            <person name="Nielsen K.L."/>
        </authorList>
    </citation>
    <scope>NUCLEOTIDE SEQUENCE</scope>
    <source>
        <strain evidence="1">IBT 16125</strain>
    </source>
</reference>
<evidence type="ECO:0000313" key="2">
    <source>
        <dbReference type="Proteomes" id="UP001213681"/>
    </source>
</evidence>
<proteinExistence type="predicted"/>
<comment type="caution">
    <text evidence="1">The sequence shown here is derived from an EMBL/GenBank/DDBJ whole genome shotgun (WGS) entry which is preliminary data.</text>
</comment>
<dbReference type="EMBL" id="JAPVEA010000004">
    <property type="protein sequence ID" value="KAJ5456065.1"/>
    <property type="molecule type" value="Genomic_DNA"/>
</dbReference>
<organism evidence="1 2">
    <name type="scientific">Penicillium daleae</name>
    <dbReference type="NCBI Taxonomy" id="63821"/>
    <lineage>
        <taxon>Eukaryota</taxon>
        <taxon>Fungi</taxon>
        <taxon>Dikarya</taxon>
        <taxon>Ascomycota</taxon>
        <taxon>Pezizomycotina</taxon>
        <taxon>Eurotiomycetes</taxon>
        <taxon>Eurotiomycetidae</taxon>
        <taxon>Eurotiales</taxon>
        <taxon>Aspergillaceae</taxon>
        <taxon>Penicillium</taxon>
    </lineage>
</organism>
<accession>A0AAD6CCJ7</accession>
<sequence>MDRYWTRMTKKLQARQAQKVDSRPLMLVALLRIECEASATTSGVPYIVDCSEPMRDYNVIRDQSHLHPRRRPRSIECESNLGRGIPRHHGQYRSPATVRGVEGPFLLTKVAEEARQRLATWARDHAVPSKDYFVDEQGDRTYKIESLKPLVEPLLREMNLAEWKYTMHRESDIRLIPVNHPTYAIPINVITGVPQIKDLASNVVTLLVGYFFTLSEDVLILPQADYLVVKRMR</sequence>
<dbReference type="RefSeq" id="XP_056768438.1">
    <property type="nucleotide sequence ID" value="XM_056907711.1"/>
</dbReference>
<dbReference type="GeneID" id="81597954"/>